<dbReference type="Proteomes" id="UP000187203">
    <property type="component" value="Unassembled WGS sequence"/>
</dbReference>
<accession>A0A1R3G4X2</accession>
<proteinExistence type="predicted"/>
<keyword evidence="3" id="KW-1185">Reference proteome</keyword>
<gene>
    <name evidence="2" type="ORF">COLO4_36841</name>
</gene>
<dbReference type="EMBL" id="AWUE01023651">
    <property type="protein sequence ID" value="OMO53121.1"/>
    <property type="molecule type" value="Genomic_DNA"/>
</dbReference>
<sequence length="131" mass="14828">MEINMLSLGVATLEVTPREDKGRAPNPEAPAQPSTSSSHPPQMRRSTTNDDMGRSPKTIMMENDNYMTTARLDENTRADALSKLASANVETTRGKVFMEYMERPSYMRKAQVLSIVEEVEPNWKTEIEDYL</sequence>
<evidence type="ECO:0000256" key="1">
    <source>
        <dbReference type="SAM" id="MobiDB-lite"/>
    </source>
</evidence>
<organism evidence="2 3">
    <name type="scientific">Corchorus olitorius</name>
    <dbReference type="NCBI Taxonomy" id="93759"/>
    <lineage>
        <taxon>Eukaryota</taxon>
        <taxon>Viridiplantae</taxon>
        <taxon>Streptophyta</taxon>
        <taxon>Embryophyta</taxon>
        <taxon>Tracheophyta</taxon>
        <taxon>Spermatophyta</taxon>
        <taxon>Magnoliopsida</taxon>
        <taxon>eudicotyledons</taxon>
        <taxon>Gunneridae</taxon>
        <taxon>Pentapetalae</taxon>
        <taxon>rosids</taxon>
        <taxon>malvids</taxon>
        <taxon>Malvales</taxon>
        <taxon>Malvaceae</taxon>
        <taxon>Grewioideae</taxon>
        <taxon>Apeibeae</taxon>
        <taxon>Corchorus</taxon>
    </lineage>
</organism>
<dbReference type="AlphaFoldDB" id="A0A1R3G4X2"/>
<feature type="region of interest" description="Disordered" evidence="1">
    <location>
        <begin position="1"/>
        <end position="58"/>
    </location>
</feature>
<comment type="caution">
    <text evidence="2">The sequence shown here is derived from an EMBL/GenBank/DDBJ whole genome shotgun (WGS) entry which is preliminary data.</text>
</comment>
<evidence type="ECO:0000313" key="3">
    <source>
        <dbReference type="Proteomes" id="UP000187203"/>
    </source>
</evidence>
<protein>
    <submittedName>
        <fullName evidence="2">Uncharacterized protein</fullName>
    </submittedName>
</protein>
<reference evidence="3" key="1">
    <citation type="submission" date="2013-09" db="EMBL/GenBank/DDBJ databases">
        <title>Corchorus olitorius genome sequencing.</title>
        <authorList>
            <person name="Alam M."/>
            <person name="Haque M.S."/>
            <person name="Islam M.S."/>
            <person name="Emdad E.M."/>
            <person name="Islam M.M."/>
            <person name="Ahmed B."/>
            <person name="Halim A."/>
            <person name="Hossen Q.M.M."/>
            <person name="Hossain M.Z."/>
            <person name="Ahmed R."/>
            <person name="Khan M.M."/>
            <person name="Islam R."/>
            <person name="Rashid M.M."/>
            <person name="Khan S.A."/>
            <person name="Rahman M.S."/>
            <person name="Alam M."/>
            <person name="Yahiya A.S."/>
            <person name="Khan M.S."/>
            <person name="Azam M.S."/>
            <person name="Haque T."/>
            <person name="Lashkar M.Z.H."/>
            <person name="Akhand A.I."/>
            <person name="Morshed G."/>
            <person name="Roy S."/>
            <person name="Uddin K.S."/>
            <person name="Rabeya T."/>
            <person name="Hossain A.S."/>
            <person name="Chowdhury A."/>
            <person name="Snigdha A.R."/>
            <person name="Mortoza M.S."/>
            <person name="Matin S.A."/>
            <person name="Hoque S.M.E."/>
            <person name="Islam M.K."/>
            <person name="Roy D.K."/>
            <person name="Haider R."/>
            <person name="Moosa M.M."/>
            <person name="Elias S.M."/>
            <person name="Hasan A.M."/>
            <person name="Jahan S."/>
            <person name="Shafiuddin M."/>
            <person name="Mahmood N."/>
            <person name="Shommy N.S."/>
        </authorList>
    </citation>
    <scope>NUCLEOTIDE SEQUENCE [LARGE SCALE GENOMIC DNA]</scope>
    <source>
        <strain evidence="3">cv. O-4</strain>
    </source>
</reference>
<feature type="compositionally biased region" description="Polar residues" evidence="1">
    <location>
        <begin position="32"/>
        <end position="46"/>
    </location>
</feature>
<evidence type="ECO:0000313" key="2">
    <source>
        <dbReference type="EMBL" id="OMO53121.1"/>
    </source>
</evidence>
<name>A0A1R3G4X2_9ROSI</name>